<sequence length="211" mass="22566">MFVMLRQTRCLLSCYSAPQVRSFGLMLMLVVASSIACGSKAQELVLTVDGKSQPVALKSGYIYPSTIGLSKNTETKKASSYAFHLADYNLNPERGQLSLREAPTSDGYLVVFELIGKENEPAGTPLAPGVYPMATAGAGPFQFSVTRDYGLGFHSYQQSKKTLTSLDSGKMTGSVKISAVAGEDVSGEIDVTDGKKSIKGSFTAKMIKLPR</sequence>
<keyword evidence="2" id="KW-1185">Reference proteome</keyword>
<dbReference type="Proteomes" id="UP000676506">
    <property type="component" value="Chromosome 1"/>
</dbReference>
<name>A0ABX8B849_9BACT</name>
<evidence type="ECO:0008006" key="3">
    <source>
        <dbReference type="Google" id="ProtNLM"/>
    </source>
</evidence>
<reference evidence="1 2" key="1">
    <citation type="submission" date="2021-03" db="EMBL/GenBank/DDBJ databases">
        <title>Genomic and phenotypic characterization of Chloracidobacterium isolates provides evidence for multiple species.</title>
        <authorList>
            <person name="Saini M.K."/>
            <person name="Costas A.M.G."/>
            <person name="Tank M."/>
            <person name="Bryant D.A."/>
        </authorList>
    </citation>
    <scope>NUCLEOTIDE SEQUENCE [LARGE SCALE GENOMIC DNA]</scope>
    <source>
        <strain evidence="1 2">BV2-C</strain>
    </source>
</reference>
<accession>A0ABX8B849</accession>
<organism evidence="1 2">
    <name type="scientific">Chloracidobacterium validum</name>
    <dbReference type="NCBI Taxonomy" id="2821543"/>
    <lineage>
        <taxon>Bacteria</taxon>
        <taxon>Pseudomonadati</taxon>
        <taxon>Acidobacteriota</taxon>
        <taxon>Terriglobia</taxon>
        <taxon>Terriglobales</taxon>
        <taxon>Acidobacteriaceae</taxon>
        <taxon>Chloracidobacterium</taxon>
    </lineage>
</organism>
<evidence type="ECO:0000313" key="1">
    <source>
        <dbReference type="EMBL" id="QUW02627.1"/>
    </source>
</evidence>
<dbReference type="EMBL" id="CP072648">
    <property type="protein sequence ID" value="QUW02627.1"/>
    <property type="molecule type" value="Genomic_DNA"/>
</dbReference>
<evidence type="ECO:0000313" key="2">
    <source>
        <dbReference type="Proteomes" id="UP000676506"/>
    </source>
</evidence>
<dbReference type="RefSeq" id="WP_211428518.1">
    <property type="nucleotide sequence ID" value="NZ_CP072648.1"/>
</dbReference>
<protein>
    <recommendedName>
        <fullName evidence="3">Lipoprotein</fullName>
    </recommendedName>
</protein>
<gene>
    <name evidence="1" type="ORF">J8C06_09805</name>
</gene>
<proteinExistence type="predicted"/>